<dbReference type="SUPFAM" id="SSF56300">
    <property type="entry name" value="Metallo-dependent phosphatases"/>
    <property type="match status" value="1"/>
</dbReference>
<name>A0A090ZK49_PAEMA</name>
<dbReference type="GeneID" id="77011520"/>
<gene>
    <name evidence="2" type="ORF">DJ90_762</name>
</gene>
<dbReference type="InterPro" id="IPR050126">
    <property type="entry name" value="Ap4A_hydrolase"/>
</dbReference>
<dbReference type="Pfam" id="PF00149">
    <property type="entry name" value="Metallophos"/>
    <property type="match status" value="1"/>
</dbReference>
<reference evidence="2 3" key="1">
    <citation type="submission" date="2014-04" db="EMBL/GenBank/DDBJ databases">
        <authorList>
            <person name="Bishop-Lilly K.A."/>
            <person name="Broomall S.M."/>
            <person name="Chain P.S."/>
            <person name="Chertkov O."/>
            <person name="Coyne S.R."/>
            <person name="Daligault H.E."/>
            <person name="Davenport K.W."/>
            <person name="Erkkila T."/>
            <person name="Frey K.G."/>
            <person name="Gibbons H.S."/>
            <person name="Gu W."/>
            <person name="Jaissle J."/>
            <person name="Johnson S.L."/>
            <person name="Koroleva G.I."/>
            <person name="Ladner J.T."/>
            <person name="Lo C.-C."/>
            <person name="Minogue T.D."/>
            <person name="Munk C."/>
            <person name="Palacios G.F."/>
            <person name="Redden C.L."/>
            <person name="Rosenzweig C.N."/>
            <person name="Scholz M.B."/>
            <person name="Teshima H."/>
            <person name="Xu Y."/>
        </authorList>
    </citation>
    <scope>NUCLEOTIDE SEQUENCE [LARGE SCALE GENOMIC DNA]</scope>
    <source>
        <strain evidence="2 3">8244</strain>
    </source>
</reference>
<organism evidence="2 3">
    <name type="scientific">Paenibacillus macerans</name>
    <name type="common">Bacillus macerans</name>
    <dbReference type="NCBI Taxonomy" id="44252"/>
    <lineage>
        <taxon>Bacteria</taxon>
        <taxon>Bacillati</taxon>
        <taxon>Bacillota</taxon>
        <taxon>Bacilli</taxon>
        <taxon>Bacillales</taxon>
        <taxon>Paenibacillaceae</taxon>
        <taxon>Paenibacillus</taxon>
    </lineage>
</organism>
<dbReference type="InterPro" id="IPR029052">
    <property type="entry name" value="Metallo-depent_PP-like"/>
</dbReference>
<dbReference type="GO" id="GO:0008803">
    <property type="term" value="F:bis(5'-nucleosyl)-tetraphosphatase (symmetrical) activity"/>
    <property type="evidence" value="ECO:0007669"/>
    <property type="project" value="TreeGrafter"/>
</dbReference>
<feature type="domain" description="Calcineurin-like phosphoesterase" evidence="1">
    <location>
        <begin position="9"/>
        <end position="163"/>
    </location>
</feature>
<dbReference type="GO" id="GO:0005737">
    <property type="term" value="C:cytoplasm"/>
    <property type="evidence" value="ECO:0007669"/>
    <property type="project" value="TreeGrafter"/>
</dbReference>
<dbReference type="InterPro" id="IPR004843">
    <property type="entry name" value="Calcineurin-like_PHP"/>
</dbReference>
<proteinExistence type="predicted"/>
<keyword evidence="3" id="KW-1185">Reference proteome</keyword>
<accession>A0A090ZK49</accession>
<evidence type="ECO:0000313" key="3">
    <source>
        <dbReference type="Proteomes" id="UP000029278"/>
    </source>
</evidence>
<comment type="caution">
    <text evidence="2">The sequence shown here is derived from an EMBL/GenBank/DDBJ whole genome shotgun (WGS) entry which is preliminary data.</text>
</comment>
<dbReference type="PANTHER" id="PTHR42850:SF4">
    <property type="entry name" value="ZINC-DEPENDENT ENDOPOLYPHOSPHATASE"/>
    <property type="match status" value="1"/>
</dbReference>
<dbReference type="Gene3D" id="3.60.21.10">
    <property type="match status" value="1"/>
</dbReference>
<dbReference type="RefSeq" id="WP_036619773.1">
    <property type="nucleotide sequence ID" value="NZ_BOSD01000017.1"/>
</dbReference>
<dbReference type="GO" id="GO:0110154">
    <property type="term" value="P:RNA decapping"/>
    <property type="evidence" value="ECO:0007669"/>
    <property type="project" value="TreeGrafter"/>
</dbReference>
<dbReference type="PANTHER" id="PTHR42850">
    <property type="entry name" value="METALLOPHOSPHOESTERASE"/>
    <property type="match status" value="1"/>
</dbReference>
<dbReference type="GO" id="GO:0016791">
    <property type="term" value="F:phosphatase activity"/>
    <property type="evidence" value="ECO:0007669"/>
    <property type="project" value="TreeGrafter"/>
</dbReference>
<dbReference type="Proteomes" id="UP000029278">
    <property type="component" value="Unassembled WGS sequence"/>
</dbReference>
<dbReference type="OrthoDB" id="384253at2"/>
<dbReference type="HOGENOM" id="CLU_023125_4_2_9"/>
<evidence type="ECO:0000259" key="1">
    <source>
        <dbReference type="Pfam" id="PF00149"/>
    </source>
</evidence>
<sequence>MNPLTHRSRLLAISDIHGHGEGLKLLLAASAYDARRDRLILLGDYINADPDTWGTLEQIQQLDLDGATALLGNLEMNLLKQAGPIPEALVPHARLDWLSGLPFYMTVGPWLFVHAGIRPGRSLERQSPEDLTGIREDFWNGAPDCGYTVVFGHTPTYKLGAKPGAIWQAAGRLGIDTGAKHGERLTLLDLTGGTAYSCSTAQTSLYGDLRIEAVSLPACH</sequence>
<dbReference type="AlphaFoldDB" id="A0A090ZK49"/>
<evidence type="ECO:0000313" key="2">
    <source>
        <dbReference type="EMBL" id="KFN10610.1"/>
    </source>
</evidence>
<dbReference type="STRING" id="44252.DJ90_762"/>
<dbReference type="EMBL" id="JMQA01000018">
    <property type="protein sequence ID" value="KFN10610.1"/>
    <property type="molecule type" value="Genomic_DNA"/>
</dbReference>
<dbReference type="PATRIC" id="fig|44252.3.peg.1223"/>
<protein>
    <submittedName>
        <fullName evidence="2">Calcineurin-like phosphoesterase family protein</fullName>
    </submittedName>
</protein>